<evidence type="ECO:0000313" key="4">
    <source>
        <dbReference type="Proteomes" id="UP001316384"/>
    </source>
</evidence>
<feature type="compositionally biased region" description="Low complexity" evidence="1">
    <location>
        <begin position="212"/>
        <end position="252"/>
    </location>
</feature>
<keyword evidence="2" id="KW-0472">Membrane</keyword>
<feature type="region of interest" description="Disordered" evidence="1">
    <location>
        <begin position="1"/>
        <end position="78"/>
    </location>
</feature>
<name>A0ABY5KTJ6_9CELL</name>
<evidence type="ECO:0000256" key="2">
    <source>
        <dbReference type="SAM" id="Phobius"/>
    </source>
</evidence>
<proteinExistence type="predicted"/>
<dbReference type="EMBL" id="CP101987">
    <property type="protein sequence ID" value="UUI73847.1"/>
    <property type="molecule type" value="Genomic_DNA"/>
</dbReference>
<reference evidence="3 4" key="1">
    <citation type="submission" date="2022-07" db="EMBL/GenBank/DDBJ databases">
        <title>Novel species in genus cellulomonas.</title>
        <authorList>
            <person name="Ye L."/>
        </authorList>
    </citation>
    <scope>NUCLEOTIDE SEQUENCE [LARGE SCALE GENOMIC DNA]</scope>
    <source>
        <strain evidence="4">zg-B89</strain>
    </source>
</reference>
<feature type="region of interest" description="Disordered" evidence="1">
    <location>
        <begin position="207"/>
        <end position="309"/>
    </location>
</feature>
<feature type="transmembrane region" description="Helical" evidence="2">
    <location>
        <begin position="84"/>
        <end position="105"/>
    </location>
</feature>
<protein>
    <submittedName>
        <fullName evidence="3">Uncharacterized protein</fullName>
    </submittedName>
</protein>
<keyword evidence="4" id="KW-1185">Reference proteome</keyword>
<gene>
    <name evidence="3" type="ORF">NP048_03875</name>
</gene>
<evidence type="ECO:0000256" key="1">
    <source>
        <dbReference type="SAM" id="MobiDB-lite"/>
    </source>
</evidence>
<feature type="compositionally biased region" description="Pro residues" evidence="1">
    <location>
        <begin position="253"/>
        <end position="298"/>
    </location>
</feature>
<evidence type="ECO:0000313" key="3">
    <source>
        <dbReference type="EMBL" id="UUI73847.1"/>
    </source>
</evidence>
<feature type="compositionally biased region" description="Low complexity" evidence="1">
    <location>
        <begin position="114"/>
        <end position="131"/>
    </location>
</feature>
<accession>A0ABY5KTJ6</accession>
<organism evidence="3 4">
    <name type="scientific">Cellulomonas xiejunii</name>
    <dbReference type="NCBI Taxonomy" id="2968083"/>
    <lineage>
        <taxon>Bacteria</taxon>
        <taxon>Bacillati</taxon>
        <taxon>Actinomycetota</taxon>
        <taxon>Actinomycetes</taxon>
        <taxon>Micrococcales</taxon>
        <taxon>Cellulomonadaceae</taxon>
        <taxon>Cellulomonas</taxon>
    </lineage>
</organism>
<sequence length="309" mass="30577">MSTSPDADARGVPPGPPPHRARVPAWAPVRVGEPAPPVDGPALRGAPAPGTEPSPDGRAGTPAHLGLDGRATRTRSRRLRVPRVTVAAAGAALLVSAAVATASLAGDGRAGDGTAAAPTASPTPSAPATASLDREVGRLQVDLAVARATLAGAHDVDPEARRALERAVIAAQAWLKAHVAPTTAPDADRMLREVGSHRDGVATLVARMTGSRATPTVEPTVAPAAPTPTPRATRPDAPARPQGSTPRRTAAPTPTPAPAGDPTPAPSPVPATPAPSAAPAPTTVPGPTPGPTTPPEPTTSPGDDEPAGT</sequence>
<keyword evidence="2" id="KW-1133">Transmembrane helix</keyword>
<feature type="region of interest" description="Disordered" evidence="1">
    <location>
        <begin position="108"/>
        <end position="131"/>
    </location>
</feature>
<dbReference type="Proteomes" id="UP001316384">
    <property type="component" value="Chromosome"/>
</dbReference>
<keyword evidence="2" id="KW-0812">Transmembrane</keyword>
<dbReference type="RefSeq" id="WP_227578262.1">
    <property type="nucleotide sequence ID" value="NZ_CP101987.1"/>
</dbReference>